<dbReference type="GO" id="GO:0004222">
    <property type="term" value="F:metalloendopeptidase activity"/>
    <property type="evidence" value="ECO:0007669"/>
    <property type="project" value="InterPro"/>
</dbReference>
<feature type="active site" evidence="8">
    <location>
        <position position="695"/>
    </location>
</feature>
<dbReference type="GO" id="GO:0003676">
    <property type="term" value="F:nucleic acid binding"/>
    <property type="evidence" value="ECO:0007669"/>
    <property type="project" value="InterPro"/>
</dbReference>
<dbReference type="EMBL" id="OU893340">
    <property type="protein sequence ID" value="CAH0766907.1"/>
    <property type="molecule type" value="Genomic_DNA"/>
</dbReference>
<evidence type="ECO:0000256" key="1">
    <source>
        <dbReference type="ARBA" id="ARBA00022670"/>
    </source>
</evidence>
<dbReference type="Pfam" id="PF17771">
    <property type="entry name" value="ADAMTS_CR_2"/>
    <property type="match status" value="1"/>
</dbReference>
<organism evidence="11 12">
    <name type="scientific">Diatraea saccharalis</name>
    <name type="common">sugarcane borer</name>
    <dbReference type="NCBI Taxonomy" id="40085"/>
    <lineage>
        <taxon>Eukaryota</taxon>
        <taxon>Metazoa</taxon>
        <taxon>Ecdysozoa</taxon>
        <taxon>Arthropoda</taxon>
        <taxon>Hexapoda</taxon>
        <taxon>Insecta</taxon>
        <taxon>Pterygota</taxon>
        <taxon>Neoptera</taxon>
        <taxon>Endopterygota</taxon>
        <taxon>Lepidoptera</taxon>
        <taxon>Glossata</taxon>
        <taxon>Ditrysia</taxon>
        <taxon>Pyraloidea</taxon>
        <taxon>Crambidae</taxon>
        <taxon>Crambinae</taxon>
        <taxon>Diatraea</taxon>
    </lineage>
</organism>
<dbReference type="PANTHER" id="PTHR46060:SF1">
    <property type="entry name" value="MARINER MOS1 TRANSPOSASE-LIKE PROTEIN"/>
    <property type="match status" value="1"/>
</dbReference>
<feature type="binding site" evidence="8">
    <location>
        <position position="698"/>
    </location>
    <ligand>
        <name>Zn(2+)</name>
        <dbReference type="ChEBI" id="CHEBI:29105"/>
        <note>catalytic</note>
    </ligand>
</feature>
<dbReference type="OrthoDB" id="9942326at2759"/>
<keyword evidence="4 8" id="KW-0862">Zinc</keyword>
<gene>
    <name evidence="11" type="ORF">DIATSA_LOCUS13871</name>
</gene>
<dbReference type="GO" id="GO:0006508">
    <property type="term" value="P:proteolysis"/>
    <property type="evidence" value="ECO:0007669"/>
    <property type="project" value="UniProtKB-KW"/>
</dbReference>
<evidence type="ECO:0000313" key="12">
    <source>
        <dbReference type="Proteomes" id="UP001153714"/>
    </source>
</evidence>
<evidence type="ECO:0000313" key="11">
    <source>
        <dbReference type="EMBL" id="CAH0766907.1"/>
    </source>
</evidence>
<comment type="caution">
    <text evidence="8">Lacks conserved residue(s) required for the propagation of feature annotation.</text>
</comment>
<feature type="region of interest" description="Disordered" evidence="9">
    <location>
        <begin position="476"/>
        <end position="510"/>
    </location>
</feature>
<evidence type="ECO:0000256" key="9">
    <source>
        <dbReference type="SAM" id="MobiDB-lite"/>
    </source>
</evidence>
<reference evidence="11" key="2">
    <citation type="submission" date="2022-10" db="EMBL/GenBank/DDBJ databases">
        <authorList>
            <consortium name="ENA_rothamsted_submissions"/>
            <consortium name="culmorum"/>
            <person name="King R."/>
        </authorList>
    </citation>
    <scope>NUCLEOTIDE SEQUENCE</scope>
</reference>
<feature type="domain" description="Peptidase M12B" evidence="10">
    <location>
        <begin position="528"/>
        <end position="734"/>
    </location>
</feature>
<dbReference type="AlphaFoldDB" id="A0A9P0CEE4"/>
<feature type="binding site" evidence="8">
    <location>
        <position position="704"/>
    </location>
    <ligand>
        <name>Zn(2+)</name>
        <dbReference type="ChEBI" id="CHEBI:29105"/>
        <note>catalytic</note>
    </ligand>
</feature>
<proteinExistence type="predicted"/>
<dbReference type="InterPro" id="IPR024079">
    <property type="entry name" value="MetalloPept_cat_dom_sf"/>
</dbReference>
<dbReference type="Pfam" id="PF17906">
    <property type="entry name" value="HTH_48"/>
    <property type="match status" value="1"/>
</dbReference>
<accession>A0A9P0CEE4</accession>
<keyword evidence="1" id="KW-0645">Protease</keyword>
<keyword evidence="12" id="KW-1185">Reference proteome</keyword>
<dbReference type="Gene3D" id="3.40.1620.60">
    <property type="match status" value="1"/>
</dbReference>
<dbReference type="PROSITE" id="PS50215">
    <property type="entry name" value="ADAM_MEPRO"/>
    <property type="match status" value="1"/>
</dbReference>
<dbReference type="InterPro" id="IPR001590">
    <property type="entry name" value="Peptidase_M12B"/>
</dbReference>
<keyword evidence="7" id="KW-0325">Glycoprotein</keyword>
<dbReference type="Pfam" id="PF01421">
    <property type="entry name" value="Reprolysin"/>
    <property type="match status" value="1"/>
</dbReference>
<keyword evidence="5" id="KW-0482">Metalloprotease</keyword>
<keyword evidence="2 8" id="KW-0479">Metal-binding</keyword>
<dbReference type="PANTHER" id="PTHR46060">
    <property type="entry name" value="MARINER MOS1 TRANSPOSASE-LIKE PROTEIN"/>
    <property type="match status" value="1"/>
</dbReference>
<reference evidence="11" key="1">
    <citation type="submission" date="2021-12" db="EMBL/GenBank/DDBJ databases">
        <authorList>
            <person name="King R."/>
        </authorList>
    </citation>
    <scope>NUCLEOTIDE SEQUENCE</scope>
</reference>
<evidence type="ECO:0000256" key="8">
    <source>
        <dbReference type="PROSITE-ProRule" id="PRU00276"/>
    </source>
</evidence>
<evidence type="ECO:0000256" key="4">
    <source>
        <dbReference type="ARBA" id="ARBA00022833"/>
    </source>
</evidence>
<dbReference type="InterPro" id="IPR041426">
    <property type="entry name" value="Mos1_HTH"/>
</dbReference>
<evidence type="ECO:0000256" key="6">
    <source>
        <dbReference type="ARBA" id="ARBA00023157"/>
    </source>
</evidence>
<sequence>MNLTRENFRAMIFYDFRCHLSQQESYDRLRLAFHDEAPSRATVYNWFNEFKRGRTNLTDDLREGRPSTATTEDNICVVRRMIETDKRVTYQQIRTSLGIGMSQVHKILHEHLAVRKLCARWIPHNLTEAQKLHRVDWCRKMIERFNGGDSNAVFDILTGDESWIYCYDPKTKRQSAQWVFPFEELPTKVKRDRSAGKKMVASFFGRIGHFATIVLEDQKTVSAEWYTTNCLPLVLEKVREKRPRSRILLHHDNASSHTAKRTIDYLATSNVELLGHPPYSPDLAPCDFYLFPKIKEKLKGKRFMNAEEAVAAYRGAIEETPKDEWAKCFSQWFHRMQRCIDDFIPTHRWWGAENSGTNYDNDNSDVQVVYLPALLPREAQLSADKVNDEVPLPYSFDAFGRSFNLQLVPNRRLVSTNFRVWSEQGQEPLPAVDTSCHFLNAAPGAVAALSACRDHYLHGLIVVDNSTYEVRPLRAGSRRASNGGGRTPHVIRRAPPPPPPLDDALPLRPRPRARMPRASFNKTPPSSYTIEIALFLDEAAYKLFYPFLNYNEANLRDMLLAYINGVQALYQHPSLGTRIQLSLVRLTLLRTQPQSLPAHGERGRLLDGFCAYQRSLNVEDDNDPQHWDMALLLSGLDFYSEEGGQRNGVTMGLAPVGGVCLPAHACVVSEFGTTDLMGRPYPSAGFTSVYILAHEIGHNLGMHHDGTGNSCARDGFIMSPSRGTNGEASWSPCSKRVVSDLQWATCLLDGEDDLDTPNELQHEKFGAAPGTIWGAKKQCEVLLRDVDAAPWAGGVEAAGPCAQLACRSPHRVGFYYAGPALPGTPCGDHMWCQGGECVPNSNSNITEGQVKPNEDGNTIEGAQSGSGADGWGTFQIYKLLLLKNYFQ</sequence>
<dbReference type="Proteomes" id="UP001153714">
    <property type="component" value="Chromosome 9"/>
</dbReference>
<evidence type="ECO:0000256" key="5">
    <source>
        <dbReference type="ARBA" id="ARBA00023049"/>
    </source>
</evidence>
<dbReference type="InterPro" id="IPR038717">
    <property type="entry name" value="Tc1-like_DDE_dom"/>
</dbReference>
<evidence type="ECO:0000259" key="10">
    <source>
        <dbReference type="PROSITE" id="PS50215"/>
    </source>
</evidence>
<evidence type="ECO:0000256" key="3">
    <source>
        <dbReference type="ARBA" id="ARBA00022801"/>
    </source>
</evidence>
<dbReference type="GO" id="GO:0046872">
    <property type="term" value="F:metal ion binding"/>
    <property type="evidence" value="ECO:0007669"/>
    <property type="project" value="UniProtKB-KW"/>
</dbReference>
<keyword evidence="3" id="KW-0378">Hydrolase</keyword>
<dbReference type="Gene3D" id="3.30.420.10">
    <property type="entry name" value="Ribonuclease H-like superfamily/Ribonuclease H"/>
    <property type="match status" value="1"/>
</dbReference>
<dbReference type="Gene3D" id="3.40.390.10">
    <property type="entry name" value="Collagenase (Catalytic Domain)"/>
    <property type="match status" value="1"/>
</dbReference>
<dbReference type="InterPro" id="IPR041645">
    <property type="entry name" value="ADAMTS_CR_2"/>
</dbReference>
<dbReference type="InterPro" id="IPR036397">
    <property type="entry name" value="RNaseH_sf"/>
</dbReference>
<name>A0A9P0CEE4_9NEOP</name>
<dbReference type="InterPro" id="IPR052709">
    <property type="entry name" value="Transposase-MT_Hybrid"/>
</dbReference>
<protein>
    <recommendedName>
        <fullName evidence="10">Peptidase M12B domain-containing protein</fullName>
    </recommendedName>
</protein>
<dbReference type="Gene3D" id="1.10.10.1450">
    <property type="match status" value="1"/>
</dbReference>
<evidence type="ECO:0000256" key="7">
    <source>
        <dbReference type="ARBA" id="ARBA00023180"/>
    </source>
</evidence>
<feature type="binding site" evidence="8">
    <location>
        <position position="694"/>
    </location>
    <ligand>
        <name>Zn(2+)</name>
        <dbReference type="ChEBI" id="CHEBI:29105"/>
        <note>catalytic</note>
    </ligand>
</feature>
<dbReference type="Pfam" id="PF13358">
    <property type="entry name" value="DDE_3"/>
    <property type="match status" value="1"/>
</dbReference>
<evidence type="ECO:0000256" key="2">
    <source>
        <dbReference type="ARBA" id="ARBA00022723"/>
    </source>
</evidence>
<keyword evidence="6" id="KW-1015">Disulfide bond</keyword>
<dbReference type="SUPFAM" id="SSF55486">
    <property type="entry name" value="Metalloproteases ('zincins'), catalytic domain"/>
    <property type="match status" value="1"/>
</dbReference>